<evidence type="ECO:0000256" key="1">
    <source>
        <dbReference type="ARBA" id="ARBA00004141"/>
    </source>
</evidence>
<keyword evidence="5 7" id="KW-0472">Membrane</keyword>
<evidence type="ECO:0000313" key="8">
    <source>
        <dbReference type="EMBL" id="KXZ46783.1"/>
    </source>
</evidence>
<feature type="transmembrane region" description="Helical" evidence="7">
    <location>
        <begin position="412"/>
        <end position="431"/>
    </location>
</feature>
<feature type="transmembrane region" description="Helical" evidence="7">
    <location>
        <begin position="123"/>
        <end position="143"/>
    </location>
</feature>
<evidence type="ECO:0000256" key="3">
    <source>
        <dbReference type="ARBA" id="ARBA00022692"/>
    </source>
</evidence>
<feature type="transmembrane region" description="Helical" evidence="7">
    <location>
        <begin position="88"/>
        <end position="111"/>
    </location>
</feature>
<evidence type="ECO:0000256" key="2">
    <source>
        <dbReference type="ARBA" id="ARBA00008432"/>
    </source>
</evidence>
<feature type="compositionally biased region" description="Gly residues" evidence="6">
    <location>
        <begin position="26"/>
        <end position="41"/>
    </location>
</feature>
<evidence type="ECO:0000256" key="4">
    <source>
        <dbReference type="ARBA" id="ARBA00022989"/>
    </source>
</evidence>
<dbReference type="GO" id="GO:0015112">
    <property type="term" value="F:nitrate transmembrane transporter activity"/>
    <property type="evidence" value="ECO:0007669"/>
    <property type="project" value="InterPro"/>
</dbReference>
<keyword evidence="4 7" id="KW-1133">Transmembrane helix</keyword>
<feature type="transmembrane region" description="Helical" evidence="7">
    <location>
        <begin position="249"/>
        <end position="269"/>
    </location>
</feature>
<dbReference type="AlphaFoldDB" id="A0A150GAI7"/>
<sequence>MPPVAAAGMTAADVMARAAAFLNSETGGGGSRAEGADGAGGSDPRRGDSAAAAAVAAAAAAAASRALRKSQRFQPFSLQRPHHLSFHLAWAGGCAVYVAAFAPAALLPVIGPELRLTRTRTNIGGVAALLASVATRFLLASAVRRYGPRYCQVFTLMVTAPVLAFAALMTDAQGFVVVRALLGASLGLQLVTQCWVVAMFDWSVLGAASAAAAGLTNAGGGLAALLLPLCEGVRRMMSSGDAGAAWRTLLHALALLCAALAALTFLLATGSGGEDDGGRDSGYGAKVEEGRGGSWGGAAGAALIASASGGCSRHSSCSGAPELLVEVRAHLFTIVLRNPVCWLLAVNHCFTFGAQLVAFNILPLYLTDRFRLSPASAGALAAAFGLLNVGTRVAGGAASNALSRRYGMRGRLWALWGLQVAGGVCCVLVGTASRSSLAGTAVLLLLFGAAVQTACGVAFTITNFVSYRGYAVVLAVVTAVGQLGAAVLQAAFFSPSSFTYSLGFKLMGLSSLAAAFSLLALRFPMWGGMLTRGSAAEDVWAEERYYAREWSSSERAQGMAAAAATFAWLAKAERGPAASVPTAMLSIGVVRDPG</sequence>
<keyword evidence="9" id="KW-1185">Reference proteome</keyword>
<accession>A0A150GAI7</accession>
<feature type="transmembrane region" description="Helical" evidence="7">
    <location>
        <begin position="150"/>
        <end position="170"/>
    </location>
</feature>
<dbReference type="InterPro" id="IPR036259">
    <property type="entry name" value="MFS_trans_sf"/>
</dbReference>
<dbReference type="SUPFAM" id="SSF103473">
    <property type="entry name" value="MFS general substrate transporter"/>
    <property type="match status" value="1"/>
</dbReference>
<feature type="transmembrane region" description="Helical" evidence="7">
    <location>
        <begin position="340"/>
        <end position="366"/>
    </location>
</feature>
<comment type="subcellular location">
    <subcellularLocation>
        <location evidence="1">Membrane</location>
        <topology evidence="1">Multi-pass membrane protein</topology>
    </subcellularLocation>
</comment>
<dbReference type="InterPro" id="IPR011701">
    <property type="entry name" value="MFS"/>
</dbReference>
<feature type="transmembrane region" description="Helical" evidence="7">
    <location>
        <begin position="471"/>
        <end position="492"/>
    </location>
</feature>
<feature type="transmembrane region" description="Helical" evidence="7">
    <location>
        <begin position="176"/>
        <end position="198"/>
    </location>
</feature>
<proteinExistence type="inferred from homology"/>
<dbReference type="Proteomes" id="UP000075714">
    <property type="component" value="Unassembled WGS sequence"/>
</dbReference>
<comment type="similarity">
    <text evidence="2">Belongs to the major facilitator superfamily. Nitrate/nitrite porter (TC 2.A.1.8) family.</text>
</comment>
<name>A0A150GAI7_GONPE</name>
<feature type="transmembrane region" description="Helical" evidence="7">
    <location>
        <begin position="437"/>
        <end position="459"/>
    </location>
</feature>
<organism evidence="8 9">
    <name type="scientific">Gonium pectorale</name>
    <name type="common">Green alga</name>
    <dbReference type="NCBI Taxonomy" id="33097"/>
    <lineage>
        <taxon>Eukaryota</taxon>
        <taxon>Viridiplantae</taxon>
        <taxon>Chlorophyta</taxon>
        <taxon>core chlorophytes</taxon>
        <taxon>Chlorophyceae</taxon>
        <taxon>CS clade</taxon>
        <taxon>Chlamydomonadales</taxon>
        <taxon>Volvocaceae</taxon>
        <taxon>Gonium</taxon>
    </lineage>
</organism>
<protein>
    <recommendedName>
        <fullName evidence="10">Major facilitator superfamily (MFS) profile domain-containing protein</fullName>
    </recommendedName>
</protein>
<gene>
    <name evidence="8" type="ORF">GPECTOR_40g517</name>
</gene>
<feature type="transmembrane region" description="Helical" evidence="7">
    <location>
        <begin position="498"/>
        <end position="521"/>
    </location>
</feature>
<dbReference type="GO" id="GO:0016020">
    <property type="term" value="C:membrane"/>
    <property type="evidence" value="ECO:0007669"/>
    <property type="project" value="UniProtKB-SubCell"/>
</dbReference>
<dbReference type="EMBL" id="LSYV01000041">
    <property type="protein sequence ID" value="KXZ46783.1"/>
    <property type="molecule type" value="Genomic_DNA"/>
</dbReference>
<evidence type="ECO:0008006" key="10">
    <source>
        <dbReference type="Google" id="ProtNLM"/>
    </source>
</evidence>
<dbReference type="PANTHER" id="PTHR23515">
    <property type="entry name" value="HIGH-AFFINITY NITRATE TRANSPORTER 2.3"/>
    <property type="match status" value="1"/>
</dbReference>
<dbReference type="OrthoDB" id="550432at2759"/>
<reference evidence="9" key="1">
    <citation type="journal article" date="2016" name="Nat. Commun.">
        <title>The Gonium pectorale genome demonstrates co-option of cell cycle regulation during the evolution of multicellularity.</title>
        <authorList>
            <person name="Hanschen E.R."/>
            <person name="Marriage T.N."/>
            <person name="Ferris P.J."/>
            <person name="Hamaji T."/>
            <person name="Toyoda A."/>
            <person name="Fujiyama A."/>
            <person name="Neme R."/>
            <person name="Noguchi H."/>
            <person name="Minakuchi Y."/>
            <person name="Suzuki M."/>
            <person name="Kawai-Toyooka H."/>
            <person name="Smith D.R."/>
            <person name="Sparks H."/>
            <person name="Anderson J."/>
            <person name="Bakaric R."/>
            <person name="Luria V."/>
            <person name="Karger A."/>
            <person name="Kirschner M.W."/>
            <person name="Durand P.M."/>
            <person name="Michod R.E."/>
            <person name="Nozaki H."/>
            <person name="Olson B.J."/>
        </authorList>
    </citation>
    <scope>NUCLEOTIDE SEQUENCE [LARGE SCALE GENOMIC DNA]</scope>
    <source>
        <strain evidence="9">NIES-2863</strain>
    </source>
</reference>
<dbReference type="Gene3D" id="1.20.1250.20">
    <property type="entry name" value="MFS general substrate transporter like domains"/>
    <property type="match status" value="2"/>
</dbReference>
<keyword evidence="3 7" id="KW-0812">Transmembrane</keyword>
<comment type="caution">
    <text evidence="8">The sequence shown here is derived from an EMBL/GenBank/DDBJ whole genome shotgun (WGS) entry which is preliminary data.</text>
</comment>
<evidence type="ECO:0000256" key="7">
    <source>
        <dbReference type="SAM" id="Phobius"/>
    </source>
</evidence>
<feature type="region of interest" description="Disordered" evidence="6">
    <location>
        <begin position="26"/>
        <end position="47"/>
    </location>
</feature>
<dbReference type="InterPro" id="IPR044772">
    <property type="entry name" value="NO3_transporter"/>
</dbReference>
<dbReference type="STRING" id="33097.A0A150GAI7"/>
<evidence type="ECO:0000256" key="5">
    <source>
        <dbReference type="ARBA" id="ARBA00023136"/>
    </source>
</evidence>
<evidence type="ECO:0000256" key="6">
    <source>
        <dbReference type="SAM" id="MobiDB-lite"/>
    </source>
</evidence>
<dbReference type="Pfam" id="PF07690">
    <property type="entry name" value="MFS_1"/>
    <property type="match status" value="1"/>
</dbReference>
<feature type="transmembrane region" description="Helical" evidence="7">
    <location>
        <begin position="205"/>
        <end position="229"/>
    </location>
</feature>
<evidence type="ECO:0000313" key="9">
    <source>
        <dbReference type="Proteomes" id="UP000075714"/>
    </source>
</evidence>